<name>A0A086XQY2_9RHOB</name>
<accession>A0A086XQY2</accession>
<dbReference type="Pfam" id="PF01425">
    <property type="entry name" value="Amidase"/>
    <property type="match status" value="1"/>
</dbReference>
<dbReference type="InterPro" id="IPR036928">
    <property type="entry name" value="AS_sf"/>
</dbReference>
<organism evidence="3 4">
    <name type="scientific">Paenirhodobacter enshiensis</name>
    <dbReference type="NCBI Taxonomy" id="1105367"/>
    <lineage>
        <taxon>Bacteria</taxon>
        <taxon>Pseudomonadati</taxon>
        <taxon>Pseudomonadota</taxon>
        <taxon>Alphaproteobacteria</taxon>
        <taxon>Rhodobacterales</taxon>
        <taxon>Rhodobacter group</taxon>
        <taxon>Paenirhodobacter</taxon>
    </lineage>
</organism>
<dbReference type="eggNOG" id="COG0154">
    <property type="taxonomic scope" value="Bacteria"/>
</dbReference>
<dbReference type="Gene3D" id="3.90.1300.10">
    <property type="entry name" value="Amidase signature (AS) domain"/>
    <property type="match status" value="1"/>
</dbReference>
<feature type="domain" description="Amidase" evidence="2">
    <location>
        <begin position="34"/>
        <end position="459"/>
    </location>
</feature>
<evidence type="ECO:0000313" key="3">
    <source>
        <dbReference type="EMBL" id="KFI24432.1"/>
    </source>
</evidence>
<sequence length="484" mass="50195">MTAALSAEEYQSRDATALAELIRNGAVSVQEMFDTALARIEAADPALNAFVHRHFDLAQAQIDAGLPDGPFRGVPFALKNTGFDAAGMELSTGSALFRGCISPMDGTLVARYRAAGLVILGKTNTPEFALSFTTEPAAFGVTHNPWKPGHSPGGSSGGAAAAVAGGMLPFANASDGAGSTRLPASHTNLFGFKPSRMRNPLGPVALEAIAGMSTPHALSKSVRDSAALLDATAGADLGDPYAQPPQGGRFLDAVGRDPRPLRIGMTLRSPLGTPVDPEIAARVGAAARLLESLGHRVEEVDDAGYDARALKTAWRVIPGTGVAAAVMARGAALGLADPPAALEPVNEAWVREGLRLSARDYLAAVNQLHLTARALGRFFARYDILLSPVAAEPAPAHGVLASHGQSLDAFYDRFWAHSPFTCAFNASGCPAMSVPFGLLASGLPVGVHLGAGFGQDELLFSLAGQIERAAPWAHLRPRGPAASR</sequence>
<evidence type="ECO:0000313" key="4">
    <source>
        <dbReference type="Proteomes" id="UP000028824"/>
    </source>
</evidence>
<dbReference type="EMBL" id="JFZB01000047">
    <property type="protein sequence ID" value="KFI24432.1"/>
    <property type="molecule type" value="Genomic_DNA"/>
</dbReference>
<dbReference type="GO" id="GO:0016787">
    <property type="term" value="F:hydrolase activity"/>
    <property type="evidence" value="ECO:0007669"/>
    <property type="project" value="UniProtKB-KW"/>
</dbReference>
<reference evidence="3 4" key="1">
    <citation type="submission" date="2014-03" db="EMBL/GenBank/DDBJ databases">
        <title>Genome of Paenirhodobacter enshiensis DW2-9.</title>
        <authorList>
            <person name="Wang D."/>
            <person name="Wang G."/>
        </authorList>
    </citation>
    <scope>NUCLEOTIDE SEQUENCE [LARGE SCALE GENOMIC DNA]</scope>
    <source>
        <strain evidence="3 4">DW2-9</strain>
    </source>
</reference>
<dbReference type="STRING" id="1105367.CG50_10245"/>
<dbReference type="PANTHER" id="PTHR11895">
    <property type="entry name" value="TRANSAMIDASE"/>
    <property type="match status" value="1"/>
</dbReference>
<dbReference type="AlphaFoldDB" id="A0A086XQY2"/>
<protein>
    <submittedName>
        <fullName evidence="3">6-aminohexanoate hydrolase</fullName>
    </submittedName>
</protein>
<dbReference type="PANTHER" id="PTHR11895:SF7">
    <property type="entry name" value="GLUTAMYL-TRNA(GLN) AMIDOTRANSFERASE SUBUNIT A, MITOCHONDRIAL"/>
    <property type="match status" value="1"/>
</dbReference>
<keyword evidence="4" id="KW-1185">Reference proteome</keyword>
<comment type="similarity">
    <text evidence="1">Belongs to the amidase family.</text>
</comment>
<evidence type="ECO:0000259" key="2">
    <source>
        <dbReference type="Pfam" id="PF01425"/>
    </source>
</evidence>
<dbReference type="RefSeq" id="WP_051910053.1">
    <property type="nucleotide sequence ID" value="NZ_JFZB01000047.1"/>
</dbReference>
<dbReference type="InterPro" id="IPR000120">
    <property type="entry name" value="Amidase"/>
</dbReference>
<evidence type="ECO:0000256" key="1">
    <source>
        <dbReference type="ARBA" id="ARBA00009199"/>
    </source>
</evidence>
<dbReference type="OrthoDB" id="9777859at2"/>
<proteinExistence type="inferred from homology"/>
<dbReference type="Proteomes" id="UP000028824">
    <property type="component" value="Unassembled WGS sequence"/>
</dbReference>
<keyword evidence="3" id="KW-0378">Hydrolase</keyword>
<gene>
    <name evidence="3" type="ORF">CG50_10245</name>
</gene>
<dbReference type="SUPFAM" id="SSF75304">
    <property type="entry name" value="Amidase signature (AS) enzymes"/>
    <property type="match status" value="1"/>
</dbReference>
<comment type="caution">
    <text evidence="3">The sequence shown here is derived from an EMBL/GenBank/DDBJ whole genome shotgun (WGS) entry which is preliminary data.</text>
</comment>
<dbReference type="InterPro" id="IPR023631">
    <property type="entry name" value="Amidase_dom"/>
</dbReference>